<dbReference type="InterPro" id="IPR003141">
    <property type="entry name" value="Pol/His_phosphatase_N"/>
</dbReference>
<gene>
    <name evidence="3" type="ORF">ING2E5A_1645</name>
</gene>
<evidence type="ECO:0000259" key="2">
    <source>
        <dbReference type="SMART" id="SM00481"/>
    </source>
</evidence>
<reference evidence="3 4" key="1">
    <citation type="submission" date="2016-08" db="EMBL/GenBank/DDBJ databases">
        <authorList>
            <person name="Seilhamer J.J."/>
        </authorList>
    </citation>
    <scope>NUCLEOTIDE SEQUENCE [LARGE SCALE GENOMIC DNA]</scope>
    <source>
        <strain evidence="3">ING2-E5A</strain>
    </source>
</reference>
<dbReference type="GO" id="GO:0035312">
    <property type="term" value="F:5'-3' DNA exonuclease activity"/>
    <property type="evidence" value="ECO:0007669"/>
    <property type="project" value="TreeGrafter"/>
</dbReference>
<evidence type="ECO:0000313" key="4">
    <source>
        <dbReference type="Proteomes" id="UP000178485"/>
    </source>
</evidence>
<feature type="domain" description="Polymerase/histidinol phosphatase N-terminal" evidence="2">
    <location>
        <begin position="53"/>
        <end position="130"/>
    </location>
</feature>
<proteinExistence type="predicted"/>
<dbReference type="InterPro" id="IPR052018">
    <property type="entry name" value="PHP_domain"/>
</dbReference>
<keyword evidence="4" id="KW-1185">Reference proteome</keyword>
<dbReference type="CDD" id="cd12112">
    <property type="entry name" value="PHP_HisPPase_Chlorobi_like"/>
    <property type="match status" value="1"/>
</dbReference>
<dbReference type="Pfam" id="PF02811">
    <property type="entry name" value="PHP"/>
    <property type="match status" value="1"/>
</dbReference>
<sequence>MKKISLLLMLSCVLSLQAQLRNNDVYEVTEMEQSRVRREIRIPNVDGYKVLKCDFHTHTVFSDGKVWPDTRVMEAWQEGLDAVAITDHIEYLPHKEIIKADLNESYKIAKKAADASGFIVIKGTEITRSKPLGHLNALFINDVMPMDVEDPLKAIDEAVRQGAFIMWNHPGWPDDKSTFYPVHEELIKAGKIHGLEVFNHMEYYPACFDWAMEHNLAFMANTDSHDPISNNYGRENQMRPMTLVLAKERSEASIKEALFAKRTMAFFNGELAGKPEHLKGLLKASLKIRVINEKLVEVTNISDITYQATGGKKLYIFPAGKTISFSVPAFDTVFTVENCHTGTGQKLTVTASDFDF</sequence>
<name>A0A1G4G7L0_9BACT</name>
<dbReference type="SMART" id="SM00481">
    <property type="entry name" value="POLIIIAc"/>
    <property type="match status" value="1"/>
</dbReference>
<dbReference type="STRING" id="1642646.ING2E5A_1645"/>
<dbReference type="RefSeq" id="WP_092034155.1">
    <property type="nucleotide sequence ID" value="NZ_DUQN01000094.1"/>
</dbReference>
<dbReference type="Proteomes" id="UP000178485">
    <property type="component" value="Chromosome i"/>
</dbReference>
<protein>
    <submittedName>
        <fullName evidence="3">Putative PHP domain protein</fullName>
    </submittedName>
</protein>
<dbReference type="PANTHER" id="PTHR42924">
    <property type="entry name" value="EXONUCLEASE"/>
    <property type="match status" value="1"/>
</dbReference>
<organism evidence="3 4">
    <name type="scientific">Petrimonas mucosa</name>
    <dbReference type="NCBI Taxonomy" id="1642646"/>
    <lineage>
        <taxon>Bacteria</taxon>
        <taxon>Pseudomonadati</taxon>
        <taxon>Bacteroidota</taxon>
        <taxon>Bacteroidia</taxon>
        <taxon>Bacteroidales</taxon>
        <taxon>Dysgonomonadaceae</taxon>
        <taxon>Petrimonas</taxon>
    </lineage>
</organism>
<evidence type="ECO:0000313" key="3">
    <source>
        <dbReference type="EMBL" id="SCM58077.1"/>
    </source>
</evidence>
<dbReference type="InterPro" id="IPR004013">
    <property type="entry name" value="PHP_dom"/>
</dbReference>
<dbReference type="EMBL" id="LT608328">
    <property type="protein sequence ID" value="SCM58077.1"/>
    <property type="molecule type" value="Genomic_DNA"/>
</dbReference>
<accession>A0A1G4G7L0</accession>
<dbReference type="PANTHER" id="PTHR42924:SF3">
    <property type="entry name" value="POLYMERASE_HISTIDINOL PHOSPHATASE N-TERMINAL DOMAIN-CONTAINING PROTEIN"/>
    <property type="match status" value="1"/>
</dbReference>
<dbReference type="AlphaFoldDB" id="A0A1G4G7L0"/>
<keyword evidence="1" id="KW-0732">Signal</keyword>
<dbReference type="SUPFAM" id="SSF89550">
    <property type="entry name" value="PHP domain-like"/>
    <property type="match status" value="1"/>
</dbReference>
<dbReference type="InterPro" id="IPR016195">
    <property type="entry name" value="Pol/histidinol_Pase-like"/>
</dbReference>
<feature type="chain" id="PRO_5009603914" evidence="1">
    <location>
        <begin position="19"/>
        <end position="356"/>
    </location>
</feature>
<dbReference type="KEGG" id="pmuc:ING2E5A_1645"/>
<dbReference type="Gene3D" id="3.20.20.140">
    <property type="entry name" value="Metal-dependent hydrolases"/>
    <property type="match status" value="1"/>
</dbReference>
<feature type="signal peptide" evidence="1">
    <location>
        <begin position="1"/>
        <end position="18"/>
    </location>
</feature>
<dbReference type="GO" id="GO:0004534">
    <property type="term" value="F:5'-3' RNA exonuclease activity"/>
    <property type="evidence" value="ECO:0007669"/>
    <property type="project" value="TreeGrafter"/>
</dbReference>
<evidence type="ECO:0000256" key="1">
    <source>
        <dbReference type="SAM" id="SignalP"/>
    </source>
</evidence>